<dbReference type="Proteomes" id="UP000321926">
    <property type="component" value="Unassembled WGS sequence"/>
</dbReference>
<feature type="compositionally biased region" description="Low complexity" evidence="1">
    <location>
        <begin position="184"/>
        <end position="205"/>
    </location>
</feature>
<dbReference type="OrthoDB" id="1466969at2"/>
<comment type="caution">
    <text evidence="2">The sequence shown here is derived from an EMBL/GenBank/DDBJ whole genome shotgun (WGS) entry which is preliminary data.</text>
</comment>
<dbReference type="InterPro" id="IPR025632">
    <property type="entry name" value="DUF4290"/>
</dbReference>
<dbReference type="AlphaFoldDB" id="A0A5C8K5E4"/>
<sequence>MEASTTFKQDLLLREYGRNVQDLVNHILSIEDRTERTRLSQLLINLMAKLNPQLRDIQDAQQKLWNHLYVMSGSKLDVDAPYPLSAMEYLNDKPQKMQYPLTSPRYKHYGTNVELLIQRATELEDPAERDAAIVSLGKLMKTLYRSYNKESITDDIILNDIRQMSKGKLDMDLAFIESNNLFESSGKSSGQDSNSNNNARAQQQNRNDRGDRNDRNDANRNRKNPRTTSNTRNK</sequence>
<accession>A0A5C8K5E4</accession>
<organism evidence="2 3">
    <name type="scientific">Pontibacter qinzhouensis</name>
    <dbReference type="NCBI Taxonomy" id="2603253"/>
    <lineage>
        <taxon>Bacteria</taxon>
        <taxon>Pseudomonadati</taxon>
        <taxon>Bacteroidota</taxon>
        <taxon>Cytophagia</taxon>
        <taxon>Cytophagales</taxon>
        <taxon>Hymenobacteraceae</taxon>
        <taxon>Pontibacter</taxon>
    </lineage>
</organism>
<feature type="region of interest" description="Disordered" evidence="1">
    <location>
        <begin position="183"/>
        <end position="234"/>
    </location>
</feature>
<evidence type="ECO:0000313" key="3">
    <source>
        <dbReference type="Proteomes" id="UP000321926"/>
    </source>
</evidence>
<protein>
    <submittedName>
        <fullName evidence="2">DUF4290 domain-containing protein</fullName>
    </submittedName>
</protein>
<evidence type="ECO:0000256" key="1">
    <source>
        <dbReference type="SAM" id="MobiDB-lite"/>
    </source>
</evidence>
<feature type="compositionally biased region" description="Basic and acidic residues" evidence="1">
    <location>
        <begin position="206"/>
        <end position="220"/>
    </location>
</feature>
<dbReference type="RefSeq" id="WP_147922359.1">
    <property type="nucleotide sequence ID" value="NZ_VRTY01000051.1"/>
</dbReference>
<gene>
    <name evidence="2" type="ORF">FVR03_13880</name>
</gene>
<dbReference type="EMBL" id="VRTY01000051">
    <property type="protein sequence ID" value="TXK44266.1"/>
    <property type="molecule type" value="Genomic_DNA"/>
</dbReference>
<name>A0A5C8K5E4_9BACT</name>
<keyword evidence="3" id="KW-1185">Reference proteome</keyword>
<proteinExistence type="predicted"/>
<evidence type="ECO:0000313" key="2">
    <source>
        <dbReference type="EMBL" id="TXK44266.1"/>
    </source>
</evidence>
<reference evidence="2 3" key="1">
    <citation type="submission" date="2019-08" db="EMBL/GenBank/DDBJ databases">
        <authorList>
            <person name="Shi S."/>
        </authorList>
    </citation>
    <scope>NUCLEOTIDE SEQUENCE [LARGE SCALE GENOMIC DNA]</scope>
    <source>
        <strain evidence="2 3">GY10130</strain>
    </source>
</reference>
<dbReference type="Pfam" id="PF14123">
    <property type="entry name" value="DUF4290"/>
    <property type="match status" value="1"/>
</dbReference>